<dbReference type="PANTHER" id="PTHR15503">
    <property type="entry name" value="LDOC1 RELATED"/>
    <property type="match status" value="1"/>
</dbReference>
<dbReference type="GO" id="GO:0006508">
    <property type="term" value="P:proteolysis"/>
    <property type="evidence" value="ECO:0007669"/>
    <property type="project" value="UniProtKB-KW"/>
</dbReference>
<dbReference type="Pfam" id="PF08284">
    <property type="entry name" value="RVP_2"/>
    <property type="match status" value="1"/>
</dbReference>
<dbReference type="InterPro" id="IPR032567">
    <property type="entry name" value="RTL1-rel"/>
</dbReference>
<dbReference type="Pfam" id="PF00078">
    <property type="entry name" value="RVT_1"/>
    <property type="match status" value="1"/>
</dbReference>
<dbReference type="GO" id="GO:0004519">
    <property type="term" value="F:endonuclease activity"/>
    <property type="evidence" value="ECO:0007669"/>
    <property type="project" value="UniProtKB-KW"/>
</dbReference>
<evidence type="ECO:0000259" key="9">
    <source>
        <dbReference type="Pfam" id="PF00078"/>
    </source>
</evidence>
<protein>
    <submittedName>
        <fullName evidence="11">Retrovirus-related Pol polyprotein from transposon 17.6</fullName>
    </submittedName>
</protein>
<reference evidence="11" key="1">
    <citation type="journal article" date="2012" name="Nat. Biotechnol.">
        <title>Draft genome sequence of pigeonpea (Cajanus cajan), an orphan legume crop of resource-poor farmers.</title>
        <authorList>
            <person name="Varshney R.K."/>
            <person name="Chen W."/>
            <person name="Li Y."/>
            <person name="Bharti A.K."/>
            <person name="Saxena R.K."/>
            <person name="Schlueter J.A."/>
            <person name="Donoghue M.T."/>
            <person name="Azam S."/>
            <person name="Fan G."/>
            <person name="Whaley A.M."/>
            <person name="Farmer A.D."/>
            <person name="Sheridan J."/>
            <person name="Iwata A."/>
            <person name="Tuteja R."/>
            <person name="Penmetsa R.V."/>
            <person name="Wu W."/>
            <person name="Upadhyaya H.D."/>
            <person name="Yang S.P."/>
            <person name="Shah T."/>
            <person name="Saxena K.B."/>
            <person name="Michael T."/>
            <person name="McCombie W.R."/>
            <person name="Yang B."/>
            <person name="Zhang G."/>
            <person name="Yang H."/>
            <person name="Wang J."/>
            <person name="Spillane C."/>
            <person name="Cook D.R."/>
            <person name="May G.D."/>
            <person name="Xu X."/>
            <person name="Jackson S.A."/>
        </authorList>
    </citation>
    <scope>NUCLEOTIDE SEQUENCE [LARGE SCALE GENOMIC DNA]</scope>
</reference>
<dbReference type="Gene3D" id="2.40.70.10">
    <property type="entry name" value="Acid Proteases"/>
    <property type="match status" value="1"/>
</dbReference>
<dbReference type="EMBL" id="KQ483478">
    <property type="protein sequence ID" value="KYP49349.1"/>
    <property type="molecule type" value="Genomic_DNA"/>
</dbReference>
<dbReference type="SUPFAM" id="SSF50630">
    <property type="entry name" value="Acid proteases"/>
    <property type="match status" value="1"/>
</dbReference>
<dbReference type="CDD" id="cd00303">
    <property type="entry name" value="retropepsin_like"/>
    <property type="match status" value="1"/>
</dbReference>
<evidence type="ECO:0000256" key="6">
    <source>
        <dbReference type="ARBA" id="ARBA00022801"/>
    </source>
</evidence>
<dbReference type="GO" id="GO:0003964">
    <property type="term" value="F:RNA-directed DNA polymerase activity"/>
    <property type="evidence" value="ECO:0007669"/>
    <property type="project" value="UniProtKB-KW"/>
</dbReference>
<evidence type="ECO:0000259" key="10">
    <source>
        <dbReference type="Pfam" id="PF03732"/>
    </source>
</evidence>
<feature type="region of interest" description="Disordered" evidence="8">
    <location>
        <begin position="220"/>
        <end position="244"/>
    </location>
</feature>
<evidence type="ECO:0000256" key="8">
    <source>
        <dbReference type="SAM" id="MobiDB-lite"/>
    </source>
</evidence>
<feature type="domain" description="Reverse transcriptase" evidence="9">
    <location>
        <begin position="575"/>
        <end position="666"/>
    </location>
</feature>
<dbReference type="Gene3D" id="3.10.10.10">
    <property type="entry name" value="HIV Type 1 Reverse Transcriptase, subunit A, domain 1"/>
    <property type="match status" value="1"/>
</dbReference>
<evidence type="ECO:0000256" key="4">
    <source>
        <dbReference type="ARBA" id="ARBA00022722"/>
    </source>
</evidence>
<dbReference type="Gene3D" id="3.30.70.270">
    <property type="match status" value="1"/>
</dbReference>
<name>A0A151S3H9_CAJCA</name>
<keyword evidence="6" id="KW-0378">Hydrolase</keyword>
<evidence type="ECO:0000256" key="3">
    <source>
        <dbReference type="ARBA" id="ARBA00022695"/>
    </source>
</evidence>
<feature type="compositionally biased region" description="Low complexity" evidence="8">
    <location>
        <begin position="230"/>
        <end position="244"/>
    </location>
</feature>
<dbReference type="FunFam" id="3.10.10.10:FF:000007">
    <property type="entry name" value="Retrovirus-related Pol polyprotein from transposon 17.6-like Protein"/>
    <property type="match status" value="1"/>
</dbReference>
<dbReference type="InterPro" id="IPR021109">
    <property type="entry name" value="Peptidase_aspartic_dom_sf"/>
</dbReference>
<dbReference type="SUPFAM" id="SSF56672">
    <property type="entry name" value="DNA/RNA polymerases"/>
    <property type="match status" value="1"/>
</dbReference>
<evidence type="ECO:0000313" key="12">
    <source>
        <dbReference type="Proteomes" id="UP000075243"/>
    </source>
</evidence>
<evidence type="ECO:0000313" key="11">
    <source>
        <dbReference type="EMBL" id="KYP49349.1"/>
    </source>
</evidence>
<keyword evidence="7" id="KW-0695">RNA-directed DNA polymerase</keyword>
<keyword evidence="4" id="KW-0540">Nuclease</keyword>
<dbReference type="Pfam" id="PF03732">
    <property type="entry name" value="Retrotrans_gag"/>
    <property type="match status" value="1"/>
</dbReference>
<feature type="domain" description="Retrotransposon gag" evidence="10">
    <location>
        <begin position="103"/>
        <end position="191"/>
    </location>
</feature>
<dbReference type="InterPro" id="IPR000477">
    <property type="entry name" value="RT_dom"/>
</dbReference>
<dbReference type="AlphaFoldDB" id="A0A151S3H9"/>
<dbReference type="GO" id="GO:0008233">
    <property type="term" value="F:peptidase activity"/>
    <property type="evidence" value="ECO:0007669"/>
    <property type="project" value="UniProtKB-KW"/>
</dbReference>
<evidence type="ECO:0000256" key="2">
    <source>
        <dbReference type="ARBA" id="ARBA00022679"/>
    </source>
</evidence>
<keyword evidence="5" id="KW-0255">Endonuclease</keyword>
<keyword evidence="3" id="KW-0548">Nucleotidyltransferase</keyword>
<keyword evidence="1" id="KW-0645">Protease</keyword>
<keyword evidence="12" id="KW-1185">Reference proteome</keyword>
<dbReference type="Proteomes" id="UP000075243">
    <property type="component" value="Unassembled WGS sequence"/>
</dbReference>
<sequence length="669" mass="75024">MADHNTRKSAIERLDEAILHLTQGQTALTNNHLELSRKVDTILDRLALLQNSPPSPPKTPFHSRPPIKLDVPRFDGHDPLGWIFKISQFFDYQGTPEDERITVASFYMDGPALSWFQWMFRNGFITSWPALLQALETRFAPSFYDDPKGMLFKLSQRGSVNEYLTEFERLANRIVGLPPTFLLSCFVSGLAPELRREVQALQPISLPQAAALAKLQEDKLNDRKRPFRNPTQSSSSPTLASSASKLPFKHLTPEELASRREKGLCYNCDEKFSAGHRCKARALLLIADDDTSHTTADLDSPLPEPTDPLLPEPSLPHISLNALSGLSAPETFRVFGLLNQHRVTILVDGGSTHNFVQPRVVKFFALPTIPTDPLRVMVANGSVLDCTELCPQTTLRIQGYTFSTDLHVLSISGADVVLGVQWLKSLGPVTTDYTSLTMRFHSLGQPVDLNADVPLKPTDVSAQQLKRLMQTHATSALFHLTITPNPQPIAPFPNSAVSALLTKYATLFETPNHIPPPRLINHYIHLLPNSTPINVRPYRYPHFQKSEIEKQVATMLSSGMIQLSRSPFSSPVLLVKKKDGSWRFCVDYRALNAITVRDRFPMPTIDELLDELGHASWFSKLDLCQGFHQIRMAEDDIAKTAFRTHHGHYEYRVMPFGLCNAPSTYALRC</sequence>
<gene>
    <name evidence="11" type="ORF">KK1_028892</name>
</gene>
<dbReference type="PANTHER" id="PTHR15503:SF22">
    <property type="entry name" value="TRANSPOSON TY3-I GAG POLYPROTEIN"/>
    <property type="match status" value="1"/>
</dbReference>
<evidence type="ECO:0000256" key="1">
    <source>
        <dbReference type="ARBA" id="ARBA00022670"/>
    </source>
</evidence>
<proteinExistence type="predicted"/>
<dbReference type="Gramene" id="C.cajan_28515.t">
    <property type="protein sequence ID" value="C.cajan_28515.t.cds1"/>
    <property type="gene ID" value="C.cajan_28515"/>
</dbReference>
<accession>A0A151S3H9</accession>
<dbReference type="CDD" id="cd01647">
    <property type="entry name" value="RT_LTR"/>
    <property type="match status" value="1"/>
</dbReference>
<dbReference type="InterPro" id="IPR005162">
    <property type="entry name" value="Retrotrans_gag_dom"/>
</dbReference>
<keyword evidence="2" id="KW-0808">Transferase</keyword>
<dbReference type="InterPro" id="IPR043128">
    <property type="entry name" value="Rev_trsase/Diguanyl_cyclase"/>
</dbReference>
<evidence type="ECO:0000256" key="5">
    <source>
        <dbReference type="ARBA" id="ARBA00022759"/>
    </source>
</evidence>
<dbReference type="OMA" id="PMEMKER"/>
<organism evidence="11 12">
    <name type="scientific">Cajanus cajan</name>
    <name type="common">Pigeon pea</name>
    <name type="synonym">Cajanus indicus</name>
    <dbReference type="NCBI Taxonomy" id="3821"/>
    <lineage>
        <taxon>Eukaryota</taxon>
        <taxon>Viridiplantae</taxon>
        <taxon>Streptophyta</taxon>
        <taxon>Embryophyta</taxon>
        <taxon>Tracheophyta</taxon>
        <taxon>Spermatophyta</taxon>
        <taxon>Magnoliopsida</taxon>
        <taxon>eudicotyledons</taxon>
        <taxon>Gunneridae</taxon>
        <taxon>Pentapetalae</taxon>
        <taxon>rosids</taxon>
        <taxon>fabids</taxon>
        <taxon>Fabales</taxon>
        <taxon>Fabaceae</taxon>
        <taxon>Papilionoideae</taxon>
        <taxon>50 kb inversion clade</taxon>
        <taxon>NPAAA clade</taxon>
        <taxon>indigoferoid/millettioid clade</taxon>
        <taxon>Phaseoleae</taxon>
        <taxon>Cajanus</taxon>
    </lineage>
</organism>
<dbReference type="InterPro" id="IPR043502">
    <property type="entry name" value="DNA/RNA_pol_sf"/>
</dbReference>
<evidence type="ECO:0000256" key="7">
    <source>
        <dbReference type="ARBA" id="ARBA00022918"/>
    </source>
</evidence>